<dbReference type="InterPro" id="IPR000524">
    <property type="entry name" value="Tscrpt_reg_HTH_GntR"/>
</dbReference>
<protein>
    <submittedName>
        <fullName evidence="6">DNA-binding transcriptional regulator, GntR family</fullName>
    </submittedName>
</protein>
<dbReference type="PROSITE" id="PS50949">
    <property type="entry name" value="HTH_GNTR"/>
    <property type="match status" value="1"/>
</dbReference>
<dbReference type="InterPro" id="IPR036390">
    <property type="entry name" value="WH_DNA-bd_sf"/>
</dbReference>
<dbReference type="CDD" id="cd07377">
    <property type="entry name" value="WHTH_GntR"/>
    <property type="match status" value="1"/>
</dbReference>
<dbReference type="SMART" id="SM00895">
    <property type="entry name" value="FCD"/>
    <property type="match status" value="1"/>
</dbReference>
<sequence length="288" mass="31918">MAVAGDEPESARVVRHIRDEILDGIRKPGSKLVERDLANELGVSRVPVRDALKTLVAEGLVTPRPRTWAVVREFTPTDIADINEVRSALEVLTFRLAAQRHTREGLARLRAALDAELEAARVDNAVAARRSAADFHELVTELAGNHLLNELGQTMRSRIRWLLVQHDDLVRVAEEPLDDRPRRRGLPAGRPVAQPGSRRAGAGRPAAPGERPARGVRRRRRGARQGRPEGAPDGHAGGGRQGPRERRAGRHGWAALERNRIGADSILRRRFEPSFPRFPALMLAFRVV</sequence>
<evidence type="ECO:0000256" key="4">
    <source>
        <dbReference type="SAM" id="MobiDB-lite"/>
    </source>
</evidence>
<reference evidence="7" key="1">
    <citation type="submission" date="2016-10" db="EMBL/GenBank/DDBJ databases">
        <authorList>
            <person name="Varghese N."/>
            <person name="Submissions S."/>
        </authorList>
    </citation>
    <scope>NUCLEOTIDE SEQUENCE [LARGE SCALE GENOMIC DNA]</scope>
    <source>
        <strain evidence="7">CGMCC 4.3530</strain>
    </source>
</reference>
<dbReference type="AlphaFoldDB" id="A0A1H3IKE9"/>
<dbReference type="InterPro" id="IPR008920">
    <property type="entry name" value="TF_FadR/GntR_C"/>
</dbReference>
<evidence type="ECO:0000259" key="5">
    <source>
        <dbReference type="PROSITE" id="PS50949"/>
    </source>
</evidence>
<dbReference type="GO" id="GO:0003677">
    <property type="term" value="F:DNA binding"/>
    <property type="evidence" value="ECO:0007669"/>
    <property type="project" value="UniProtKB-KW"/>
</dbReference>
<dbReference type="SUPFAM" id="SSF48008">
    <property type="entry name" value="GntR ligand-binding domain-like"/>
    <property type="match status" value="1"/>
</dbReference>
<dbReference type="EMBL" id="FNOK01000023">
    <property type="protein sequence ID" value="SDY27865.1"/>
    <property type="molecule type" value="Genomic_DNA"/>
</dbReference>
<dbReference type="PRINTS" id="PR00035">
    <property type="entry name" value="HTHGNTR"/>
</dbReference>
<feature type="compositionally biased region" description="Low complexity" evidence="4">
    <location>
        <begin position="186"/>
        <end position="210"/>
    </location>
</feature>
<dbReference type="SMART" id="SM00345">
    <property type="entry name" value="HTH_GNTR"/>
    <property type="match status" value="1"/>
</dbReference>
<feature type="compositionally biased region" description="Basic residues" evidence="4">
    <location>
        <begin position="214"/>
        <end position="224"/>
    </location>
</feature>
<dbReference type="SUPFAM" id="SSF46785">
    <property type="entry name" value="Winged helix' DNA-binding domain"/>
    <property type="match status" value="1"/>
</dbReference>
<keyword evidence="1" id="KW-0805">Transcription regulation</keyword>
<dbReference type="InterPro" id="IPR036388">
    <property type="entry name" value="WH-like_DNA-bd_sf"/>
</dbReference>
<dbReference type="RefSeq" id="WP_218157440.1">
    <property type="nucleotide sequence ID" value="NZ_FNOK01000023.1"/>
</dbReference>
<dbReference type="InterPro" id="IPR011711">
    <property type="entry name" value="GntR_C"/>
</dbReference>
<name>A0A1H3IKE9_9PSEU</name>
<keyword evidence="3" id="KW-0804">Transcription</keyword>
<keyword evidence="7" id="KW-1185">Reference proteome</keyword>
<organism evidence="6 7">
    <name type="scientific">Saccharopolyspora shandongensis</name>
    <dbReference type="NCBI Taxonomy" id="418495"/>
    <lineage>
        <taxon>Bacteria</taxon>
        <taxon>Bacillati</taxon>
        <taxon>Actinomycetota</taxon>
        <taxon>Actinomycetes</taxon>
        <taxon>Pseudonocardiales</taxon>
        <taxon>Pseudonocardiaceae</taxon>
        <taxon>Saccharopolyspora</taxon>
    </lineage>
</organism>
<dbReference type="Gene3D" id="1.10.10.10">
    <property type="entry name" value="Winged helix-like DNA-binding domain superfamily/Winged helix DNA-binding domain"/>
    <property type="match status" value="1"/>
</dbReference>
<dbReference type="Pfam" id="PF00392">
    <property type="entry name" value="GntR"/>
    <property type="match status" value="1"/>
</dbReference>
<keyword evidence="2 6" id="KW-0238">DNA-binding</keyword>
<evidence type="ECO:0000256" key="3">
    <source>
        <dbReference type="ARBA" id="ARBA00023163"/>
    </source>
</evidence>
<dbReference type="GO" id="GO:0003700">
    <property type="term" value="F:DNA-binding transcription factor activity"/>
    <property type="evidence" value="ECO:0007669"/>
    <property type="project" value="InterPro"/>
</dbReference>
<dbReference type="PANTHER" id="PTHR43537">
    <property type="entry name" value="TRANSCRIPTIONAL REGULATOR, GNTR FAMILY"/>
    <property type="match status" value="1"/>
</dbReference>
<dbReference type="Proteomes" id="UP000199529">
    <property type="component" value="Unassembled WGS sequence"/>
</dbReference>
<evidence type="ECO:0000256" key="2">
    <source>
        <dbReference type="ARBA" id="ARBA00023125"/>
    </source>
</evidence>
<dbReference type="PANTHER" id="PTHR43537:SF45">
    <property type="entry name" value="GNTR FAMILY REGULATORY PROTEIN"/>
    <property type="match status" value="1"/>
</dbReference>
<accession>A0A1H3IKE9</accession>
<feature type="region of interest" description="Disordered" evidence="4">
    <location>
        <begin position="179"/>
        <end position="253"/>
    </location>
</feature>
<dbReference type="STRING" id="418495.SAMN05216215_102325"/>
<gene>
    <name evidence="6" type="ORF">SAMN05216215_102325</name>
</gene>
<proteinExistence type="predicted"/>
<dbReference type="Gene3D" id="1.20.120.530">
    <property type="entry name" value="GntR ligand-binding domain-like"/>
    <property type="match status" value="1"/>
</dbReference>
<evidence type="ECO:0000313" key="6">
    <source>
        <dbReference type="EMBL" id="SDY27865.1"/>
    </source>
</evidence>
<evidence type="ECO:0000313" key="7">
    <source>
        <dbReference type="Proteomes" id="UP000199529"/>
    </source>
</evidence>
<dbReference type="Pfam" id="PF07729">
    <property type="entry name" value="FCD"/>
    <property type="match status" value="1"/>
</dbReference>
<evidence type="ECO:0000256" key="1">
    <source>
        <dbReference type="ARBA" id="ARBA00023015"/>
    </source>
</evidence>
<feature type="domain" description="HTH gntR-type" evidence="5">
    <location>
        <begin position="7"/>
        <end position="74"/>
    </location>
</feature>